<proteinExistence type="predicted"/>
<dbReference type="EMBL" id="KQ426978">
    <property type="protein sequence ID" value="KOF67562.1"/>
    <property type="molecule type" value="Genomic_DNA"/>
</dbReference>
<feature type="region of interest" description="Disordered" evidence="1">
    <location>
        <begin position="22"/>
        <end position="71"/>
    </location>
</feature>
<name>A0A0L8FSD9_OCTBM</name>
<feature type="compositionally biased region" description="Polar residues" evidence="1">
    <location>
        <begin position="55"/>
        <end position="64"/>
    </location>
</feature>
<reference evidence="2" key="1">
    <citation type="submission" date="2015-07" db="EMBL/GenBank/DDBJ databases">
        <title>MeaNS - Measles Nucleotide Surveillance Program.</title>
        <authorList>
            <person name="Tran T."/>
            <person name="Druce J."/>
        </authorList>
    </citation>
    <scope>NUCLEOTIDE SEQUENCE</scope>
    <source>
        <strain evidence="2">UCB-OBI-ISO-001</strain>
        <tissue evidence="2">Gonad</tissue>
    </source>
</reference>
<organism evidence="2">
    <name type="scientific">Octopus bimaculoides</name>
    <name type="common">California two-spotted octopus</name>
    <dbReference type="NCBI Taxonomy" id="37653"/>
    <lineage>
        <taxon>Eukaryota</taxon>
        <taxon>Metazoa</taxon>
        <taxon>Spiralia</taxon>
        <taxon>Lophotrochozoa</taxon>
        <taxon>Mollusca</taxon>
        <taxon>Cephalopoda</taxon>
        <taxon>Coleoidea</taxon>
        <taxon>Octopodiformes</taxon>
        <taxon>Octopoda</taxon>
        <taxon>Incirrata</taxon>
        <taxon>Octopodidae</taxon>
        <taxon>Octopus</taxon>
    </lineage>
</organism>
<feature type="non-terminal residue" evidence="2">
    <location>
        <position position="1"/>
    </location>
</feature>
<evidence type="ECO:0000256" key="1">
    <source>
        <dbReference type="SAM" id="MobiDB-lite"/>
    </source>
</evidence>
<gene>
    <name evidence="2" type="ORF">OCBIM_22009371mg</name>
</gene>
<accession>A0A0L8FSD9</accession>
<evidence type="ECO:0000313" key="2">
    <source>
        <dbReference type="EMBL" id="KOF67562.1"/>
    </source>
</evidence>
<protein>
    <submittedName>
        <fullName evidence="2">Uncharacterized protein</fullName>
    </submittedName>
</protein>
<feature type="compositionally biased region" description="Pro residues" evidence="1">
    <location>
        <begin position="22"/>
        <end position="53"/>
    </location>
</feature>
<sequence>PYPPKRCWFSFPHCFVPPLSSPAPPVPPPPVPPPPVPPPPPPPPLPPPSPPPSLRSRTPSSTVTKHIRTYH</sequence>
<dbReference type="AlphaFoldDB" id="A0A0L8FSD9"/>